<dbReference type="EMBL" id="BMLK01000016">
    <property type="protein sequence ID" value="GGN55329.1"/>
    <property type="molecule type" value="Genomic_DNA"/>
</dbReference>
<evidence type="ECO:0000259" key="2">
    <source>
        <dbReference type="SMART" id="SM00421"/>
    </source>
</evidence>
<gene>
    <name evidence="3" type="ORF">GCM10011349_31850</name>
</gene>
<keyword evidence="1" id="KW-1133">Transmembrane helix</keyword>
<feature type="transmembrane region" description="Helical" evidence="1">
    <location>
        <begin position="143"/>
        <end position="164"/>
    </location>
</feature>
<protein>
    <recommendedName>
        <fullName evidence="2">HTH luxR-type domain-containing protein</fullName>
    </recommendedName>
</protein>
<dbReference type="InterPro" id="IPR016032">
    <property type="entry name" value="Sig_transdc_resp-reg_C-effctor"/>
</dbReference>
<dbReference type="Proteomes" id="UP000605099">
    <property type="component" value="Unassembled WGS sequence"/>
</dbReference>
<keyword evidence="1" id="KW-0812">Transmembrane</keyword>
<evidence type="ECO:0000313" key="4">
    <source>
        <dbReference type="Proteomes" id="UP000605099"/>
    </source>
</evidence>
<dbReference type="SUPFAM" id="SSF46894">
    <property type="entry name" value="C-terminal effector domain of the bipartite response regulators"/>
    <property type="match status" value="1"/>
</dbReference>
<comment type="caution">
    <text evidence="3">The sequence shown here is derived from an EMBL/GenBank/DDBJ whole genome shotgun (WGS) entry which is preliminary data.</text>
</comment>
<keyword evidence="4" id="KW-1185">Reference proteome</keyword>
<evidence type="ECO:0000313" key="3">
    <source>
        <dbReference type="EMBL" id="GGN55329.1"/>
    </source>
</evidence>
<proteinExistence type="predicted"/>
<accession>A0ABQ2JTD6</accession>
<name>A0ABQ2JTD6_9SPHN</name>
<feature type="domain" description="HTH luxR-type" evidence="2">
    <location>
        <begin position="11"/>
        <end position="68"/>
    </location>
</feature>
<dbReference type="Gene3D" id="1.10.10.10">
    <property type="entry name" value="Winged helix-like DNA-binding domain superfamily/Winged helix DNA-binding domain"/>
    <property type="match status" value="1"/>
</dbReference>
<dbReference type="InterPro" id="IPR036388">
    <property type="entry name" value="WH-like_DNA-bd_sf"/>
</dbReference>
<evidence type="ECO:0000256" key="1">
    <source>
        <dbReference type="SAM" id="Phobius"/>
    </source>
</evidence>
<keyword evidence="1" id="KW-0472">Membrane</keyword>
<dbReference type="RefSeq" id="WP_098108346.1">
    <property type="nucleotide sequence ID" value="NZ_BMLK01000016.1"/>
</dbReference>
<dbReference type="SMART" id="SM00421">
    <property type="entry name" value="HTH_LUXR"/>
    <property type="match status" value="1"/>
</dbReference>
<dbReference type="InterPro" id="IPR000792">
    <property type="entry name" value="Tscrpt_reg_LuxR_C"/>
</dbReference>
<reference evidence="4" key="1">
    <citation type="journal article" date="2019" name="Int. J. Syst. Evol. Microbiol.">
        <title>The Global Catalogue of Microorganisms (GCM) 10K type strain sequencing project: providing services to taxonomists for standard genome sequencing and annotation.</title>
        <authorList>
            <consortium name="The Broad Institute Genomics Platform"/>
            <consortium name="The Broad Institute Genome Sequencing Center for Infectious Disease"/>
            <person name="Wu L."/>
            <person name="Ma J."/>
        </authorList>
    </citation>
    <scope>NUCLEOTIDE SEQUENCE [LARGE SCALE GENOMIC DNA]</scope>
    <source>
        <strain evidence="4">CGMCC 1.6784</strain>
    </source>
</reference>
<sequence length="174" mass="19244">MLTPQKAQDLLAQLTSKQTEVLVLLSHHQTTKEIARELGLSPNTVDQRIMAVRDKWGTSNRKETARLFEEATSICGESTHITLGVDSSVTGADTGEIIVDAQAMFVLPKPRRFRPYRDWLDISNRDGAGLDWVDDRFGKPGRVVLVFVIAVLISLMLLSSLAVADALQRLFTPG</sequence>
<dbReference type="Pfam" id="PF00196">
    <property type="entry name" value="GerE"/>
    <property type="match status" value="1"/>
</dbReference>
<organism evidence="3 4">
    <name type="scientific">Novosphingobium indicum</name>
    <dbReference type="NCBI Taxonomy" id="462949"/>
    <lineage>
        <taxon>Bacteria</taxon>
        <taxon>Pseudomonadati</taxon>
        <taxon>Pseudomonadota</taxon>
        <taxon>Alphaproteobacteria</taxon>
        <taxon>Sphingomonadales</taxon>
        <taxon>Sphingomonadaceae</taxon>
        <taxon>Novosphingobium</taxon>
    </lineage>
</organism>